<evidence type="ECO:0000313" key="1">
    <source>
        <dbReference type="EMBL" id="KAJ9657795.1"/>
    </source>
</evidence>
<dbReference type="Proteomes" id="UP001172386">
    <property type="component" value="Unassembled WGS sequence"/>
</dbReference>
<name>A0ACC3A9M1_9EURO</name>
<accession>A0ACC3A9M1</accession>
<comment type="caution">
    <text evidence="1">The sequence shown here is derived from an EMBL/GenBank/DDBJ whole genome shotgun (WGS) entry which is preliminary data.</text>
</comment>
<organism evidence="1 2">
    <name type="scientific">Neophaeococcomyces mojaviensis</name>
    <dbReference type="NCBI Taxonomy" id="3383035"/>
    <lineage>
        <taxon>Eukaryota</taxon>
        <taxon>Fungi</taxon>
        <taxon>Dikarya</taxon>
        <taxon>Ascomycota</taxon>
        <taxon>Pezizomycotina</taxon>
        <taxon>Eurotiomycetes</taxon>
        <taxon>Chaetothyriomycetidae</taxon>
        <taxon>Chaetothyriales</taxon>
        <taxon>Chaetothyriales incertae sedis</taxon>
        <taxon>Neophaeococcomyces</taxon>
    </lineage>
</organism>
<proteinExistence type="predicted"/>
<protein>
    <submittedName>
        <fullName evidence="1">Uncharacterized protein</fullName>
    </submittedName>
</protein>
<reference evidence="1" key="1">
    <citation type="submission" date="2022-10" db="EMBL/GenBank/DDBJ databases">
        <title>Culturing micro-colonial fungi from biological soil crusts in the Mojave desert and describing Neophaeococcomyces mojavensis, and introducing the new genera and species Taxawa tesnikishii.</title>
        <authorList>
            <person name="Kurbessoian T."/>
            <person name="Stajich J.E."/>
        </authorList>
    </citation>
    <scope>NUCLEOTIDE SEQUENCE</scope>
    <source>
        <strain evidence="1">JES_112</strain>
    </source>
</reference>
<keyword evidence="2" id="KW-1185">Reference proteome</keyword>
<evidence type="ECO:0000313" key="2">
    <source>
        <dbReference type="Proteomes" id="UP001172386"/>
    </source>
</evidence>
<sequence>MSSCVVLSDATVHDILIKLSRSEILEFLNKVADSLRDYSLAEERSYQPEPAVVKRDGRKNLFRLFTSQTGVGVKIIVDPSQALLTSQNEPTNEAERAERNRLTGLHGILALCDQNGFPIGFLNAEEITGYRTSLSAMILYMRRSRTANIVVFGAGKQALWHVRLALALRGEDIKRITVVNRSAERTASLIAQIERENEERWKAKVEFESVLAEDSKKLKIVLGEADVVFCTTPSKAQLFPADYLTGQKEGCYVSAIGSWSADMLELDPEMLRIAAQRNGDSGIVVVDDREECMKSAGEVVQSKLGEHQIAELGEILDLVTKPTTELQAKTVRCLESGFVVYKSVGVSLTDLSAGQALLALAKKSGQGLNVPDF</sequence>
<dbReference type="EMBL" id="JAPDRQ010000059">
    <property type="protein sequence ID" value="KAJ9657795.1"/>
    <property type="molecule type" value="Genomic_DNA"/>
</dbReference>
<gene>
    <name evidence="1" type="ORF">H2198_004102</name>
</gene>